<name>A0ABS9BHJ2_9BACT</name>
<dbReference type="InterPro" id="IPR032710">
    <property type="entry name" value="NTF2-like_dom_sf"/>
</dbReference>
<dbReference type="InterPro" id="IPR037401">
    <property type="entry name" value="SnoaL-like"/>
</dbReference>
<dbReference type="RefSeq" id="WP_234866002.1">
    <property type="nucleotide sequence ID" value="NZ_JAKEVY010000002.1"/>
</dbReference>
<comment type="caution">
    <text evidence="2">The sequence shown here is derived from an EMBL/GenBank/DDBJ whole genome shotgun (WGS) entry which is preliminary data.</text>
</comment>
<proteinExistence type="predicted"/>
<accession>A0ABS9BHJ2</accession>
<evidence type="ECO:0000313" key="3">
    <source>
        <dbReference type="Proteomes" id="UP001200145"/>
    </source>
</evidence>
<dbReference type="EMBL" id="JAKEVY010000002">
    <property type="protein sequence ID" value="MCF1715052.1"/>
    <property type="molecule type" value="Genomic_DNA"/>
</dbReference>
<keyword evidence="3" id="KW-1185">Reference proteome</keyword>
<feature type="domain" description="SnoaL-like" evidence="1">
    <location>
        <begin position="9"/>
        <end position="105"/>
    </location>
</feature>
<evidence type="ECO:0000259" key="1">
    <source>
        <dbReference type="Pfam" id="PF12680"/>
    </source>
</evidence>
<dbReference type="SUPFAM" id="SSF54427">
    <property type="entry name" value="NTF2-like"/>
    <property type="match status" value="1"/>
</dbReference>
<evidence type="ECO:0000313" key="2">
    <source>
        <dbReference type="EMBL" id="MCF1715052.1"/>
    </source>
</evidence>
<reference evidence="2 3" key="1">
    <citation type="submission" date="2022-01" db="EMBL/GenBank/DDBJ databases">
        <title>Flavihumibacter sp. nov., isolated from sediment of a river.</title>
        <authorList>
            <person name="Liu H."/>
        </authorList>
    </citation>
    <scope>NUCLEOTIDE SEQUENCE [LARGE SCALE GENOMIC DNA]</scope>
    <source>
        <strain evidence="2 3">RY-1</strain>
    </source>
</reference>
<dbReference type="Pfam" id="PF12680">
    <property type="entry name" value="SnoaL_2"/>
    <property type="match status" value="1"/>
</dbReference>
<dbReference type="Gene3D" id="3.10.450.50">
    <property type="match status" value="1"/>
</dbReference>
<sequence>MTKSAIAIAFSKGAFDQTNDHLSEDARWVVLGENTYENKQAIIKQCSQVAAYFKSVTTHFEVLQVIEEKNKIAVTGTAEFIRNGQRISFVHGCDIYLFNEQGQIQSITSYCIQSK</sequence>
<gene>
    <name evidence="2" type="ORF">L0U88_10480</name>
</gene>
<protein>
    <submittedName>
        <fullName evidence="2">Nuclear transport factor 2 family protein</fullName>
    </submittedName>
</protein>
<organism evidence="2 3">
    <name type="scientific">Flavihumibacter fluminis</name>
    <dbReference type="NCBI Taxonomy" id="2909236"/>
    <lineage>
        <taxon>Bacteria</taxon>
        <taxon>Pseudomonadati</taxon>
        <taxon>Bacteroidota</taxon>
        <taxon>Chitinophagia</taxon>
        <taxon>Chitinophagales</taxon>
        <taxon>Chitinophagaceae</taxon>
        <taxon>Flavihumibacter</taxon>
    </lineage>
</organism>
<dbReference type="Proteomes" id="UP001200145">
    <property type="component" value="Unassembled WGS sequence"/>
</dbReference>